<gene>
    <name evidence="1" type="ORF">JG688_00016223</name>
</gene>
<dbReference type="EMBL" id="JAENGY010001954">
    <property type="protein sequence ID" value="KAG6946069.1"/>
    <property type="molecule type" value="Genomic_DNA"/>
</dbReference>
<evidence type="ECO:0000313" key="2">
    <source>
        <dbReference type="Proteomes" id="UP000709295"/>
    </source>
</evidence>
<comment type="caution">
    <text evidence="1">The sequence shown here is derived from an EMBL/GenBank/DDBJ whole genome shotgun (WGS) entry which is preliminary data.</text>
</comment>
<reference evidence="1" key="1">
    <citation type="submission" date="2021-01" db="EMBL/GenBank/DDBJ databases">
        <title>Phytophthora aleatoria, a newly-described species from Pinus radiata is distinct from Phytophthora cactorum isolates based on comparative genomics.</title>
        <authorList>
            <person name="Mcdougal R."/>
            <person name="Panda P."/>
            <person name="Williams N."/>
            <person name="Studholme D.J."/>
        </authorList>
    </citation>
    <scope>NUCLEOTIDE SEQUENCE</scope>
    <source>
        <strain evidence="1">NZFS 4037</strain>
    </source>
</reference>
<organism evidence="1 2">
    <name type="scientific">Phytophthora aleatoria</name>
    <dbReference type="NCBI Taxonomy" id="2496075"/>
    <lineage>
        <taxon>Eukaryota</taxon>
        <taxon>Sar</taxon>
        <taxon>Stramenopiles</taxon>
        <taxon>Oomycota</taxon>
        <taxon>Peronosporomycetes</taxon>
        <taxon>Peronosporales</taxon>
        <taxon>Peronosporaceae</taxon>
        <taxon>Phytophthora</taxon>
    </lineage>
</organism>
<proteinExistence type="predicted"/>
<name>A0A8J5M280_9STRA</name>
<evidence type="ECO:0000313" key="1">
    <source>
        <dbReference type="EMBL" id="KAG6946069.1"/>
    </source>
</evidence>
<dbReference type="Proteomes" id="UP000709295">
    <property type="component" value="Unassembled WGS sequence"/>
</dbReference>
<keyword evidence="2" id="KW-1185">Reference proteome</keyword>
<dbReference type="AlphaFoldDB" id="A0A8J5M280"/>
<accession>A0A8J5M280</accession>
<sequence>MASTTYQRALIDKPTSAINGFQECGVWPLSLVELRARLALYKGGGIKGDISTAEWLTHRDAVIEEVSKGILFLPPVAVTGKKRKRTTVDVAGRLVTRELLLMADAYE</sequence>
<protein>
    <submittedName>
        <fullName evidence="1">Uncharacterized protein</fullName>
    </submittedName>
</protein>